<dbReference type="EMBL" id="DF820464">
    <property type="protein sequence ID" value="GAK56125.1"/>
    <property type="molecule type" value="Genomic_DNA"/>
</dbReference>
<dbReference type="InterPro" id="IPR035897">
    <property type="entry name" value="Toll_tir_struct_dom_sf"/>
</dbReference>
<dbReference type="GO" id="GO:0007165">
    <property type="term" value="P:signal transduction"/>
    <property type="evidence" value="ECO:0007669"/>
    <property type="project" value="InterPro"/>
</dbReference>
<organism evidence="2">
    <name type="scientific">Vecturithrix granuli</name>
    <dbReference type="NCBI Taxonomy" id="1499967"/>
    <lineage>
        <taxon>Bacteria</taxon>
        <taxon>Candidatus Moduliflexota</taxon>
        <taxon>Candidatus Vecturitrichia</taxon>
        <taxon>Candidatus Vecturitrichales</taxon>
        <taxon>Candidatus Vecturitrichaceae</taxon>
        <taxon>Candidatus Vecturithrix</taxon>
    </lineage>
</organism>
<dbReference type="Proteomes" id="UP000030661">
    <property type="component" value="Unassembled WGS sequence"/>
</dbReference>
<dbReference type="HOGENOM" id="CLU_1529657_0_0_0"/>
<dbReference type="Pfam" id="PF13676">
    <property type="entry name" value="TIR_2"/>
    <property type="match status" value="1"/>
</dbReference>
<evidence type="ECO:0000259" key="1">
    <source>
        <dbReference type="SMART" id="SM00255"/>
    </source>
</evidence>
<evidence type="ECO:0000313" key="2">
    <source>
        <dbReference type="EMBL" id="GAK56125.1"/>
    </source>
</evidence>
<name>A0A081BUX0_VECG1</name>
<dbReference type="InterPro" id="IPR000157">
    <property type="entry name" value="TIR_dom"/>
</dbReference>
<gene>
    <name evidence="2" type="ORF">U27_03087</name>
</gene>
<evidence type="ECO:0000313" key="3">
    <source>
        <dbReference type="Proteomes" id="UP000030661"/>
    </source>
</evidence>
<feature type="domain" description="TIR" evidence="1">
    <location>
        <begin position="1"/>
        <end position="127"/>
    </location>
</feature>
<dbReference type="SMART" id="SM00255">
    <property type="entry name" value="TIR"/>
    <property type="match status" value="1"/>
</dbReference>
<keyword evidence="3" id="KW-1185">Reference proteome</keyword>
<dbReference type="SUPFAM" id="SSF52200">
    <property type="entry name" value="Toll/Interleukin receptor TIR domain"/>
    <property type="match status" value="1"/>
</dbReference>
<proteinExistence type="predicted"/>
<reference evidence="2" key="1">
    <citation type="journal article" date="2015" name="PeerJ">
        <title>First genomic representation of candidate bacterial phylum KSB3 points to enhanced environmental sensing as a trigger of wastewater bulking.</title>
        <authorList>
            <person name="Sekiguchi Y."/>
            <person name="Ohashi A."/>
            <person name="Parks D.H."/>
            <person name="Yamauchi T."/>
            <person name="Tyson G.W."/>
            <person name="Hugenholtz P."/>
        </authorList>
    </citation>
    <scope>NUCLEOTIDE SEQUENCE [LARGE SCALE GENOMIC DNA]</scope>
</reference>
<dbReference type="Gene3D" id="3.40.50.10140">
    <property type="entry name" value="Toll/interleukin-1 receptor homology (TIR) domain"/>
    <property type="match status" value="1"/>
</dbReference>
<dbReference type="STRING" id="1499967.U27_03087"/>
<sequence length="175" mass="19760">MHSIFLSYSTKDVEFAQKLKETLKEREVDVEIDSEKIESGDNVETKIREAIEGMNVSITIVSQESLASTSVIWEFVETLKFQEVIGREKFIPISLDKFGFEMENTGIVAVVGLIEEFEQAGIHLHTILQSHQPAVFFNAAIFADAQEDQAVNRALHRKIEFAPGHTRITQGNIPR</sequence>
<dbReference type="AlphaFoldDB" id="A0A081BUX0"/>
<protein>
    <recommendedName>
        <fullName evidence="1">TIR domain-containing protein</fullName>
    </recommendedName>
</protein>
<accession>A0A081BUX0</accession>